<feature type="transmembrane region" description="Helical" evidence="7">
    <location>
        <begin position="255"/>
        <end position="275"/>
    </location>
</feature>
<proteinExistence type="predicted"/>
<evidence type="ECO:0000256" key="5">
    <source>
        <dbReference type="ARBA" id="ARBA00023136"/>
    </source>
</evidence>
<name>A0A2X0NY60_9BASI</name>
<evidence type="ECO:0000256" key="4">
    <source>
        <dbReference type="ARBA" id="ARBA00022989"/>
    </source>
</evidence>
<evidence type="ECO:0000313" key="9">
    <source>
        <dbReference type="EMBL" id="SGY18993.1"/>
    </source>
</evidence>
<gene>
    <name evidence="9" type="primary">BQ5605_C014g07531</name>
    <name evidence="9" type="ORF">BQ5605_C014G07531</name>
</gene>
<feature type="transmembrane region" description="Helical" evidence="7">
    <location>
        <begin position="335"/>
        <end position="360"/>
    </location>
</feature>
<feature type="transmembrane region" description="Helical" evidence="7">
    <location>
        <begin position="462"/>
        <end position="482"/>
    </location>
</feature>
<dbReference type="Pfam" id="PF07690">
    <property type="entry name" value="MFS_1"/>
    <property type="match status" value="1"/>
</dbReference>
<feature type="transmembrane region" description="Helical" evidence="7">
    <location>
        <begin position="303"/>
        <end position="323"/>
    </location>
</feature>
<dbReference type="InterPro" id="IPR036259">
    <property type="entry name" value="MFS_trans_sf"/>
</dbReference>
<organism evidence="9 10">
    <name type="scientific">Microbotryum silenes-dioicae</name>
    <dbReference type="NCBI Taxonomy" id="796604"/>
    <lineage>
        <taxon>Eukaryota</taxon>
        <taxon>Fungi</taxon>
        <taxon>Dikarya</taxon>
        <taxon>Basidiomycota</taxon>
        <taxon>Pucciniomycotina</taxon>
        <taxon>Microbotryomycetes</taxon>
        <taxon>Microbotryales</taxon>
        <taxon>Microbotryaceae</taxon>
        <taxon>Microbotryum</taxon>
    </lineage>
</organism>
<feature type="compositionally biased region" description="Low complexity" evidence="6">
    <location>
        <begin position="1"/>
        <end position="12"/>
    </location>
</feature>
<keyword evidence="3 7" id="KW-0812">Transmembrane</keyword>
<dbReference type="InterPro" id="IPR011701">
    <property type="entry name" value="MFS"/>
</dbReference>
<feature type="transmembrane region" description="Helical" evidence="7">
    <location>
        <begin position="367"/>
        <end position="386"/>
    </location>
</feature>
<dbReference type="SUPFAM" id="SSF103473">
    <property type="entry name" value="MFS general substrate transporter"/>
    <property type="match status" value="1"/>
</dbReference>
<dbReference type="InterPro" id="IPR020846">
    <property type="entry name" value="MFS_dom"/>
</dbReference>
<protein>
    <submittedName>
        <fullName evidence="9">BQ5605_C014g07531 protein</fullName>
    </submittedName>
</protein>
<dbReference type="Gene3D" id="1.20.1250.20">
    <property type="entry name" value="MFS general substrate transporter like domains"/>
    <property type="match status" value="2"/>
</dbReference>
<feature type="region of interest" description="Disordered" evidence="6">
    <location>
        <begin position="1"/>
        <end position="44"/>
    </location>
</feature>
<comment type="subcellular location">
    <subcellularLocation>
        <location evidence="1">Membrane</location>
        <topology evidence="1">Multi-pass membrane protein</topology>
    </subcellularLocation>
</comment>
<feature type="transmembrane region" description="Helical" evidence="7">
    <location>
        <begin position="139"/>
        <end position="157"/>
    </location>
</feature>
<reference evidence="9 10" key="1">
    <citation type="submission" date="2016-11" db="EMBL/GenBank/DDBJ databases">
        <authorList>
            <person name="Jaros S."/>
            <person name="Januszkiewicz K."/>
            <person name="Wedrychowicz H."/>
        </authorList>
    </citation>
    <scope>NUCLEOTIDE SEQUENCE [LARGE SCALE GENOMIC DNA]</scope>
</reference>
<dbReference type="AlphaFoldDB" id="A0A2X0NY60"/>
<feature type="transmembrane region" description="Helical" evidence="7">
    <location>
        <begin position="428"/>
        <end position="450"/>
    </location>
</feature>
<feature type="transmembrane region" description="Helical" evidence="7">
    <location>
        <begin position="163"/>
        <end position="180"/>
    </location>
</feature>
<feature type="transmembrane region" description="Helical" evidence="7">
    <location>
        <begin position="398"/>
        <end position="416"/>
    </location>
</feature>
<dbReference type="PANTHER" id="PTHR43791">
    <property type="entry name" value="PERMEASE-RELATED"/>
    <property type="match status" value="1"/>
</dbReference>
<evidence type="ECO:0000259" key="8">
    <source>
        <dbReference type="PROSITE" id="PS50850"/>
    </source>
</evidence>
<sequence length="527" mass="58589">MSDVATVTAAAVPSSRSDTDKAHQVGGLLRGRTKSSSSHEQDELTQALEKSLEKKVLRKIDLLLMPTLSMKIGLQYYDKAVLNSASLFGTIKDLHLSTRHNGVTSTLRYSTANSAFYWGYIVAVVPFALLLQRFPTAKILSLCMCVTIVVIVLVHAHEPSATPATQSFLWGVVCILTVVVKSYEGLVAQRVVLGALESSVSPGFVLMTGQWYRKSEQATRLGIWYSATGIFNVFSGVINYGLGSAGGGSLAPWKYMYLFAGAWTILWAFVGLYFIPDSPQDSHRWFNEEERRILLAPATDVKLYLYLLISSAIYVCNGGVTAFEARIVNSFGYSPLNTIILLIPGGVFTMVTIYLFTWLAGRWKNSITYLIPISCVPIVMGSLVIWLASWKHRGVPLFGYYLIPCFGAPYVLLLATSTANIDGSTKKAIAAGFIFIGYNVGNIVGPYLVFTPDRVHKYRKTWISLLVYTCVASVLSLTLRYVMVRENRERDREAASRGEKEEEKDSWEQGEERDYTDGEERGFRYTL</sequence>
<evidence type="ECO:0000256" key="6">
    <source>
        <dbReference type="SAM" id="MobiDB-lite"/>
    </source>
</evidence>
<dbReference type="Proteomes" id="UP000249464">
    <property type="component" value="Unassembled WGS sequence"/>
</dbReference>
<feature type="transmembrane region" description="Helical" evidence="7">
    <location>
        <begin position="115"/>
        <end position="132"/>
    </location>
</feature>
<evidence type="ECO:0000256" key="3">
    <source>
        <dbReference type="ARBA" id="ARBA00022692"/>
    </source>
</evidence>
<dbReference type="GO" id="GO:0016020">
    <property type="term" value="C:membrane"/>
    <property type="evidence" value="ECO:0007669"/>
    <property type="project" value="UniProtKB-SubCell"/>
</dbReference>
<keyword evidence="4 7" id="KW-1133">Transmembrane helix</keyword>
<feature type="transmembrane region" description="Helical" evidence="7">
    <location>
        <begin position="223"/>
        <end position="243"/>
    </location>
</feature>
<dbReference type="PROSITE" id="PS50850">
    <property type="entry name" value="MFS"/>
    <property type="match status" value="1"/>
</dbReference>
<dbReference type="PANTHER" id="PTHR43791:SF55">
    <property type="entry name" value="TRANSPORTER, PUTATIVE (AFU_ORTHOLOGUE AFUA_6G01820)-RELATED"/>
    <property type="match status" value="1"/>
</dbReference>
<evidence type="ECO:0000256" key="2">
    <source>
        <dbReference type="ARBA" id="ARBA00022448"/>
    </source>
</evidence>
<keyword evidence="2" id="KW-0813">Transport</keyword>
<evidence type="ECO:0000313" key="10">
    <source>
        <dbReference type="Proteomes" id="UP000249464"/>
    </source>
</evidence>
<accession>A0A2X0NY60</accession>
<dbReference type="EMBL" id="FQNC01000016">
    <property type="protein sequence ID" value="SGY18993.1"/>
    <property type="molecule type" value="Genomic_DNA"/>
</dbReference>
<evidence type="ECO:0000256" key="7">
    <source>
        <dbReference type="SAM" id="Phobius"/>
    </source>
</evidence>
<feature type="region of interest" description="Disordered" evidence="6">
    <location>
        <begin position="489"/>
        <end position="527"/>
    </location>
</feature>
<evidence type="ECO:0000256" key="1">
    <source>
        <dbReference type="ARBA" id="ARBA00004141"/>
    </source>
</evidence>
<keyword evidence="10" id="KW-1185">Reference proteome</keyword>
<dbReference type="GO" id="GO:0022857">
    <property type="term" value="F:transmembrane transporter activity"/>
    <property type="evidence" value="ECO:0007669"/>
    <property type="project" value="InterPro"/>
</dbReference>
<keyword evidence="5 7" id="KW-0472">Membrane</keyword>
<dbReference type="STRING" id="796604.A0A2X0NY60"/>
<feature type="domain" description="Major facilitator superfamily (MFS) profile" evidence="8">
    <location>
        <begin position="64"/>
        <end position="488"/>
    </location>
</feature>